<proteinExistence type="predicted"/>
<gene>
    <name evidence="1" type="ORF">IGX34_17210</name>
</gene>
<name>A0ABR9GDM6_9GAMM</name>
<sequence length="268" mass="30984">MSIGLISLIANVPVPAAPLGRPFYDDWTFWQGFVALLALVLSQCPPLIKLFRPGRLKLDLPTRLLVTHTYGNANVVLLVGLRNVGSREIQVRSLSISVKRDKSDAFRLDARQFENPGDSRQYLLVPFTISPGENWVRFYHFYEDFDRQTDKQVRERKLAVAKQIRERRAKLPPNSSEIVNVDDVLWEPFKMLFDRLFKWAPGEYEIELKIETDPRSANFSKQFRFTLFESDSEQLRDHVQEYKTGGGGIFWRGERLLGVSPSIVEPLR</sequence>
<evidence type="ECO:0008006" key="3">
    <source>
        <dbReference type="Google" id="ProtNLM"/>
    </source>
</evidence>
<organism evidence="1 2">
    <name type="scientific">Dyella acidiphila</name>
    <dbReference type="NCBI Taxonomy" id="2775866"/>
    <lineage>
        <taxon>Bacteria</taxon>
        <taxon>Pseudomonadati</taxon>
        <taxon>Pseudomonadota</taxon>
        <taxon>Gammaproteobacteria</taxon>
        <taxon>Lysobacterales</taxon>
        <taxon>Rhodanobacteraceae</taxon>
        <taxon>Dyella</taxon>
    </lineage>
</organism>
<evidence type="ECO:0000313" key="1">
    <source>
        <dbReference type="EMBL" id="MBE1162126.1"/>
    </source>
</evidence>
<keyword evidence="2" id="KW-1185">Reference proteome</keyword>
<evidence type="ECO:0000313" key="2">
    <source>
        <dbReference type="Proteomes" id="UP000651010"/>
    </source>
</evidence>
<comment type="caution">
    <text evidence="1">The sequence shown here is derived from an EMBL/GenBank/DDBJ whole genome shotgun (WGS) entry which is preliminary data.</text>
</comment>
<reference evidence="1 2" key="1">
    <citation type="submission" date="2020-09" db="EMBL/GenBank/DDBJ databases">
        <title>Dyella sp. 7MK23 isolated from forest soil.</title>
        <authorList>
            <person name="Fu J."/>
        </authorList>
    </citation>
    <scope>NUCLEOTIDE SEQUENCE [LARGE SCALE GENOMIC DNA]</scope>
    <source>
        <strain evidence="1 2">7MK23</strain>
    </source>
</reference>
<accession>A0ABR9GDM6</accession>
<dbReference type="EMBL" id="JACZZA010000012">
    <property type="protein sequence ID" value="MBE1162126.1"/>
    <property type="molecule type" value="Genomic_DNA"/>
</dbReference>
<protein>
    <recommendedName>
        <fullName evidence="3">SMODS-associated and fused to various effectors domain-containing protein</fullName>
    </recommendedName>
</protein>
<dbReference type="Proteomes" id="UP000651010">
    <property type="component" value="Unassembled WGS sequence"/>
</dbReference>
<dbReference type="RefSeq" id="WP_192556970.1">
    <property type="nucleotide sequence ID" value="NZ_JACZZA010000012.1"/>
</dbReference>